<dbReference type="PANTHER" id="PTHR12802">
    <property type="entry name" value="SWI/SNF COMPLEX-RELATED"/>
    <property type="match status" value="1"/>
</dbReference>
<evidence type="ECO:0000259" key="9">
    <source>
        <dbReference type="PROSITE" id="PS51294"/>
    </source>
</evidence>
<accession>A0AAD1YVK0</accession>
<dbReference type="InterPro" id="IPR009057">
    <property type="entry name" value="Homeodomain-like_sf"/>
</dbReference>
<feature type="region of interest" description="Disordered" evidence="6">
    <location>
        <begin position="223"/>
        <end position="244"/>
    </location>
</feature>
<keyword evidence="4" id="KW-0804">Transcription</keyword>
<proteinExistence type="predicted"/>
<feature type="compositionally biased region" description="Polar residues" evidence="6">
    <location>
        <begin position="172"/>
        <end position="181"/>
    </location>
</feature>
<sequence length="491" mass="53841">MVSSAMDLQGQEAAGSDIILPTSKQISQKIGAPSIKGRLFEEQLTPEGDFASKVRKPYTITKQRERWTEEEHKKFLEALKLYGRAWRKIEEHVGTKTAVQIRSHAQKFFSKVVRESNSGDASSVKPIDVPPPRPKRKPMHPYPRKQVSPVKTVISALEKTSSSLSPNLSASQQENQSPTSVLSAIGSDATMYSDMYGSPSPISSAAVNGGAVFRSEAANFLSAESKSSPGQEDVRSSTEEQAPSKLELQYEDNALVKEESTESTMQCLKLFGKTFLVTDPQGPSFPTGTCKMQELDRNDGACYQALPCNIVHLSSLSRHSECTWSGLSRRLPEPFHYIESMDNESNHVEACPVTVQLSSLCGYATRTPLQVHNPIPIKACQSFDKIEEEKCDGKDGYSIGSNTDIGSASLVGDKNGDVEAQSSILSTEGEGKEAKKAVSLSSRISKKARTNAMGCKKGFVPYKRCLAERDLNLSTMITGEEREEQRIRLCL</sequence>
<feature type="compositionally biased region" description="Low complexity" evidence="6">
    <location>
        <begin position="161"/>
        <end position="171"/>
    </location>
</feature>
<feature type="domain" description="Myb-like" evidence="7">
    <location>
        <begin position="59"/>
        <end position="109"/>
    </location>
</feature>
<evidence type="ECO:0000259" key="7">
    <source>
        <dbReference type="PROSITE" id="PS50090"/>
    </source>
</evidence>
<evidence type="ECO:0000256" key="1">
    <source>
        <dbReference type="ARBA" id="ARBA00004123"/>
    </source>
</evidence>
<feature type="domain" description="HTH myb-type" evidence="9">
    <location>
        <begin position="59"/>
        <end position="113"/>
    </location>
</feature>
<dbReference type="PANTHER" id="PTHR12802:SF155">
    <property type="entry name" value="DEUBIQUITINASE MYSM1"/>
    <property type="match status" value="1"/>
</dbReference>
<comment type="subcellular location">
    <subcellularLocation>
        <location evidence="1">Nucleus</location>
    </subcellularLocation>
</comment>
<keyword evidence="3" id="KW-0238">DNA-binding</keyword>
<dbReference type="InterPro" id="IPR017930">
    <property type="entry name" value="Myb_dom"/>
</dbReference>
<dbReference type="SMART" id="SM00717">
    <property type="entry name" value="SANT"/>
    <property type="match status" value="1"/>
</dbReference>
<dbReference type="GO" id="GO:0005634">
    <property type="term" value="C:nucleus"/>
    <property type="evidence" value="ECO:0007669"/>
    <property type="project" value="UniProtKB-SubCell"/>
</dbReference>
<evidence type="ECO:0000256" key="3">
    <source>
        <dbReference type="ARBA" id="ARBA00023125"/>
    </source>
</evidence>
<dbReference type="CDD" id="cd00167">
    <property type="entry name" value="SANT"/>
    <property type="match status" value="1"/>
</dbReference>
<dbReference type="EMBL" id="OU503038">
    <property type="protein sequence ID" value="CAI9758117.1"/>
    <property type="molecule type" value="Genomic_DNA"/>
</dbReference>
<dbReference type="PROSITE" id="PS50090">
    <property type="entry name" value="MYB_LIKE"/>
    <property type="match status" value="1"/>
</dbReference>
<protein>
    <submittedName>
        <fullName evidence="10">Uncharacterized protein</fullName>
    </submittedName>
</protein>
<evidence type="ECO:0000256" key="2">
    <source>
        <dbReference type="ARBA" id="ARBA00023015"/>
    </source>
</evidence>
<organism evidence="10 11">
    <name type="scientific">Fraxinus pennsylvanica</name>
    <dbReference type="NCBI Taxonomy" id="56036"/>
    <lineage>
        <taxon>Eukaryota</taxon>
        <taxon>Viridiplantae</taxon>
        <taxon>Streptophyta</taxon>
        <taxon>Embryophyta</taxon>
        <taxon>Tracheophyta</taxon>
        <taxon>Spermatophyta</taxon>
        <taxon>Magnoliopsida</taxon>
        <taxon>eudicotyledons</taxon>
        <taxon>Gunneridae</taxon>
        <taxon>Pentapetalae</taxon>
        <taxon>asterids</taxon>
        <taxon>lamiids</taxon>
        <taxon>Lamiales</taxon>
        <taxon>Oleaceae</taxon>
        <taxon>Oleeae</taxon>
        <taxon>Fraxinus</taxon>
    </lineage>
</organism>
<feature type="region of interest" description="Disordered" evidence="6">
    <location>
        <begin position="114"/>
        <end position="149"/>
    </location>
</feature>
<dbReference type="InterPro" id="IPR006447">
    <property type="entry name" value="Myb_dom_plants"/>
</dbReference>
<evidence type="ECO:0000313" key="11">
    <source>
        <dbReference type="Proteomes" id="UP000834106"/>
    </source>
</evidence>
<evidence type="ECO:0000259" key="8">
    <source>
        <dbReference type="PROSITE" id="PS51293"/>
    </source>
</evidence>
<dbReference type="Pfam" id="PF00249">
    <property type="entry name" value="Myb_DNA-binding"/>
    <property type="match status" value="1"/>
</dbReference>
<feature type="region of interest" description="Disordered" evidence="6">
    <location>
        <begin position="161"/>
        <end position="181"/>
    </location>
</feature>
<evidence type="ECO:0000256" key="5">
    <source>
        <dbReference type="ARBA" id="ARBA00023242"/>
    </source>
</evidence>
<keyword evidence="11" id="KW-1185">Reference proteome</keyword>
<dbReference type="AlphaFoldDB" id="A0AAD1YVK0"/>
<dbReference type="GO" id="GO:0010468">
    <property type="term" value="P:regulation of gene expression"/>
    <property type="evidence" value="ECO:0007669"/>
    <property type="project" value="UniProtKB-ARBA"/>
</dbReference>
<gene>
    <name evidence="10" type="ORF">FPE_LOCUS5547</name>
</gene>
<keyword evidence="5" id="KW-0539">Nucleus</keyword>
<dbReference type="InterPro" id="IPR001005">
    <property type="entry name" value="SANT/Myb"/>
</dbReference>
<dbReference type="PROSITE" id="PS51294">
    <property type="entry name" value="HTH_MYB"/>
    <property type="match status" value="1"/>
</dbReference>
<dbReference type="Proteomes" id="UP000834106">
    <property type="component" value="Chromosome 3"/>
</dbReference>
<dbReference type="PROSITE" id="PS51293">
    <property type="entry name" value="SANT"/>
    <property type="match status" value="1"/>
</dbReference>
<dbReference type="FunFam" id="1.10.10.60:FF:000023">
    <property type="entry name" value="protein REVEILLE 6 isoform X1"/>
    <property type="match status" value="1"/>
</dbReference>
<dbReference type="InterPro" id="IPR017884">
    <property type="entry name" value="SANT_dom"/>
</dbReference>
<evidence type="ECO:0000313" key="10">
    <source>
        <dbReference type="EMBL" id="CAI9758117.1"/>
    </source>
</evidence>
<reference evidence="10" key="1">
    <citation type="submission" date="2023-05" db="EMBL/GenBank/DDBJ databases">
        <authorList>
            <person name="Huff M."/>
        </authorList>
    </citation>
    <scope>NUCLEOTIDE SEQUENCE</scope>
</reference>
<keyword evidence="2" id="KW-0805">Transcription regulation</keyword>
<name>A0AAD1YVK0_9LAMI</name>
<dbReference type="Gene3D" id="1.10.10.60">
    <property type="entry name" value="Homeodomain-like"/>
    <property type="match status" value="1"/>
</dbReference>
<dbReference type="GO" id="GO:0003677">
    <property type="term" value="F:DNA binding"/>
    <property type="evidence" value="ECO:0007669"/>
    <property type="project" value="UniProtKB-KW"/>
</dbReference>
<evidence type="ECO:0000256" key="6">
    <source>
        <dbReference type="SAM" id="MobiDB-lite"/>
    </source>
</evidence>
<evidence type="ECO:0000256" key="4">
    <source>
        <dbReference type="ARBA" id="ARBA00023163"/>
    </source>
</evidence>
<dbReference type="SUPFAM" id="SSF46689">
    <property type="entry name" value="Homeodomain-like"/>
    <property type="match status" value="1"/>
</dbReference>
<feature type="domain" description="SANT" evidence="8">
    <location>
        <begin position="62"/>
        <end position="113"/>
    </location>
</feature>
<feature type="compositionally biased region" description="Basic residues" evidence="6">
    <location>
        <begin position="133"/>
        <end position="143"/>
    </location>
</feature>
<dbReference type="NCBIfam" id="TIGR01557">
    <property type="entry name" value="myb_SHAQKYF"/>
    <property type="match status" value="1"/>
</dbReference>